<dbReference type="GO" id="GO:0005829">
    <property type="term" value="C:cytosol"/>
    <property type="evidence" value="ECO:0007669"/>
    <property type="project" value="TreeGrafter"/>
</dbReference>
<dbReference type="EMBL" id="SCKX01000001">
    <property type="protein sequence ID" value="RWZ78324.1"/>
    <property type="molecule type" value="Genomic_DNA"/>
</dbReference>
<dbReference type="AlphaFoldDB" id="A0A4Q0AGW1"/>
<dbReference type="InterPro" id="IPR029033">
    <property type="entry name" value="His_PPase_superfam"/>
</dbReference>
<dbReference type="PANTHER" id="PTHR48100">
    <property type="entry name" value="BROAD-SPECIFICITY PHOSPHATASE YOR283W-RELATED"/>
    <property type="match status" value="1"/>
</dbReference>
<comment type="caution">
    <text evidence="1">The sequence shown here is derived from an EMBL/GenBank/DDBJ whole genome shotgun (WGS) entry which is preliminary data.</text>
</comment>
<dbReference type="PANTHER" id="PTHR48100:SF44">
    <property type="entry name" value="PHOSPHATASE C1620.13-RELATED"/>
    <property type="match status" value="1"/>
</dbReference>
<sequence length="187" mass="21247">MLNKRIYFIRHGQSIDDELKIFQSYSSGLSDLGKNQVKAVSHELTNGSYDSLVSSPMQRAKDGAEIIAGTLHIGIQYSDLFVESMRPTEIEGKPRSDENARKLQREWKQTLCTVKDIHVSDGENYTDILLRAKRALLYLDRLEGSNIVVVTHGYFLRTIIAYILFGDNLTPSLLKIFKIIPKLTMLL</sequence>
<keyword evidence="2" id="KW-1185">Reference proteome</keyword>
<evidence type="ECO:0000313" key="2">
    <source>
        <dbReference type="Proteomes" id="UP000289257"/>
    </source>
</evidence>
<dbReference type="Gene3D" id="3.40.50.1240">
    <property type="entry name" value="Phosphoglycerate mutase-like"/>
    <property type="match status" value="1"/>
</dbReference>
<dbReference type="GO" id="GO:0016791">
    <property type="term" value="F:phosphatase activity"/>
    <property type="evidence" value="ECO:0007669"/>
    <property type="project" value="TreeGrafter"/>
</dbReference>
<protein>
    <submittedName>
        <fullName evidence="1">Histidine phosphatase family protein</fullName>
    </submittedName>
</protein>
<dbReference type="InterPro" id="IPR050275">
    <property type="entry name" value="PGM_Phosphatase"/>
</dbReference>
<proteinExistence type="predicted"/>
<accession>A0A4Q0AGW1</accession>
<dbReference type="PIRSF" id="PIRSF000709">
    <property type="entry name" value="6PFK_2-Ptase"/>
    <property type="match status" value="1"/>
</dbReference>
<dbReference type="Pfam" id="PF00300">
    <property type="entry name" value="His_Phos_1"/>
    <property type="match status" value="1"/>
</dbReference>
<dbReference type="CDD" id="cd07067">
    <property type="entry name" value="HP_PGM_like"/>
    <property type="match status" value="1"/>
</dbReference>
<dbReference type="Proteomes" id="UP000289257">
    <property type="component" value="Unassembled WGS sequence"/>
</dbReference>
<organism evidence="1 2">
    <name type="scientific">Candidatus Microsaccharimonas sossegonensis</name>
    <dbReference type="NCBI Taxonomy" id="2506948"/>
    <lineage>
        <taxon>Bacteria</taxon>
        <taxon>Candidatus Saccharimonadota</taxon>
        <taxon>Candidatus Saccharimonadia</taxon>
        <taxon>Candidatus Saccharimonadales</taxon>
        <taxon>Candidatus Saccharimonadaceae</taxon>
        <taxon>Candidatus Microsaccharimonas</taxon>
    </lineage>
</organism>
<dbReference type="InterPro" id="IPR013078">
    <property type="entry name" value="His_Pase_superF_clade-1"/>
</dbReference>
<dbReference type="SUPFAM" id="SSF53254">
    <property type="entry name" value="Phosphoglycerate mutase-like"/>
    <property type="match status" value="1"/>
</dbReference>
<name>A0A4Q0AGW1_9BACT</name>
<gene>
    <name evidence="1" type="ORF">EOT05_00980</name>
</gene>
<evidence type="ECO:0000313" key="1">
    <source>
        <dbReference type="EMBL" id="RWZ78324.1"/>
    </source>
</evidence>
<dbReference type="SMART" id="SM00855">
    <property type="entry name" value="PGAM"/>
    <property type="match status" value="1"/>
</dbReference>
<reference evidence="1" key="1">
    <citation type="submission" date="2019-01" db="EMBL/GenBank/DDBJ databases">
        <title>Genomic signatures and co-occurrence patterns of the ultra-small Saccharimodia (Patescibacteria phylum) suggest a symbiotic lifestyle.</title>
        <authorList>
            <person name="Lemos L."/>
            <person name="Medeiros J."/>
            <person name="Andreote F."/>
            <person name="Fernandes G."/>
            <person name="Varani A."/>
            <person name="Oliveira G."/>
            <person name="Pylro V."/>
        </authorList>
    </citation>
    <scope>NUCLEOTIDE SEQUENCE [LARGE SCALE GENOMIC DNA]</scope>
    <source>
        <strain evidence="1">AMD02</strain>
    </source>
</reference>